<dbReference type="GO" id="GO:0008239">
    <property type="term" value="F:dipeptidyl-peptidase activity"/>
    <property type="evidence" value="ECO:0007669"/>
    <property type="project" value="InterPro"/>
</dbReference>
<gene>
    <name evidence="3" type="ORF">LTR84_000936</name>
</gene>
<evidence type="ECO:0000259" key="2">
    <source>
        <dbReference type="SMART" id="SM00939"/>
    </source>
</evidence>
<dbReference type="Proteomes" id="UP001358417">
    <property type="component" value="Unassembled WGS sequence"/>
</dbReference>
<feature type="domain" description="Xaa-Pro dipeptidyl-peptidase C-terminal" evidence="2">
    <location>
        <begin position="442"/>
        <end position="677"/>
    </location>
</feature>
<dbReference type="InterPro" id="IPR013736">
    <property type="entry name" value="Xaa-Pro_dipept_C"/>
</dbReference>
<dbReference type="Gene3D" id="1.10.3020.20">
    <property type="match status" value="1"/>
</dbReference>
<dbReference type="InterPro" id="IPR005674">
    <property type="entry name" value="CocE/Ser_esterase"/>
</dbReference>
<protein>
    <recommendedName>
        <fullName evidence="2">Xaa-Pro dipeptidyl-peptidase C-terminal domain-containing protein</fullName>
    </recommendedName>
</protein>
<dbReference type="SMART" id="SM00939">
    <property type="entry name" value="PepX_C"/>
    <property type="match status" value="1"/>
</dbReference>
<dbReference type="InterPro" id="IPR050585">
    <property type="entry name" value="Xaa-Pro_dipeptidyl-ppase/CocE"/>
</dbReference>
<dbReference type="EMBL" id="JAVRRD010000001">
    <property type="protein sequence ID" value="KAK5065100.1"/>
    <property type="molecule type" value="Genomic_DNA"/>
</dbReference>
<proteinExistence type="predicted"/>
<dbReference type="PANTHER" id="PTHR43056">
    <property type="entry name" value="PEPTIDASE S9 PROLYL OLIGOPEPTIDASE"/>
    <property type="match status" value="1"/>
</dbReference>
<evidence type="ECO:0000256" key="1">
    <source>
        <dbReference type="ARBA" id="ARBA00022801"/>
    </source>
</evidence>
<keyword evidence="4" id="KW-1185">Reference proteome</keyword>
<name>A0AAV9NVY8_9EURO</name>
<dbReference type="Pfam" id="PF08530">
    <property type="entry name" value="PepX_C"/>
    <property type="match status" value="1"/>
</dbReference>
<dbReference type="AlphaFoldDB" id="A0AAV9NVY8"/>
<dbReference type="SUPFAM" id="SSF53474">
    <property type="entry name" value="alpha/beta-Hydrolases"/>
    <property type="match status" value="1"/>
</dbReference>
<evidence type="ECO:0000313" key="3">
    <source>
        <dbReference type="EMBL" id="KAK5065100.1"/>
    </source>
</evidence>
<dbReference type="Gene3D" id="3.40.50.1820">
    <property type="entry name" value="alpha/beta hydrolase"/>
    <property type="match status" value="1"/>
</dbReference>
<dbReference type="PANTHER" id="PTHR43056:SF10">
    <property type="entry name" value="COCE_NOND FAMILY, PUTATIVE (AFU_ORTHOLOGUE AFUA_7G00600)-RELATED"/>
    <property type="match status" value="1"/>
</dbReference>
<evidence type="ECO:0000313" key="4">
    <source>
        <dbReference type="Proteomes" id="UP001358417"/>
    </source>
</evidence>
<dbReference type="InterPro" id="IPR008979">
    <property type="entry name" value="Galactose-bd-like_sf"/>
</dbReference>
<dbReference type="Pfam" id="PF02129">
    <property type="entry name" value="Peptidase_S15"/>
    <property type="match status" value="1"/>
</dbReference>
<comment type="caution">
    <text evidence="3">The sequence shown here is derived from an EMBL/GenBank/DDBJ whole genome shotgun (WGS) entry which is preliminary data.</text>
</comment>
<reference evidence="3 4" key="1">
    <citation type="submission" date="2023-08" db="EMBL/GenBank/DDBJ databases">
        <title>Black Yeasts Isolated from many extreme environments.</title>
        <authorList>
            <person name="Coleine C."/>
            <person name="Stajich J.E."/>
            <person name="Selbmann L."/>
        </authorList>
    </citation>
    <scope>NUCLEOTIDE SEQUENCE [LARGE SCALE GENOMIC DNA]</scope>
    <source>
        <strain evidence="3 4">CCFEE 5792</strain>
    </source>
</reference>
<dbReference type="InterPro" id="IPR000383">
    <property type="entry name" value="Xaa-Pro-like_dom"/>
</dbReference>
<organism evidence="3 4">
    <name type="scientific">Exophiala bonariae</name>
    <dbReference type="NCBI Taxonomy" id="1690606"/>
    <lineage>
        <taxon>Eukaryota</taxon>
        <taxon>Fungi</taxon>
        <taxon>Dikarya</taxon>
        <taxon>Ascomycota</taxon>
        <taxon>Pezizomycotina</taxon>
        <taxon>Eurotiomycetes</taxon>
        <taxon>Chaetothyriomycetidae</taxon>
        <taxon>Chaetothyriales</taxon>
        <taxon>Herpotrichiellaceae</taxon>
        <taxon>Exophiala</taxon>
    </lineage>
</organism>
<keyword evidence="1" id="KW-0378">Hydrolase</keyword>
<dbReference type="Gene3D" id="2.60.120.260">
    <property type="entry name" value="Galactose-binding domain-like"/>
    <property type="match status" value="1"/>
</dbReference>
<dbReference type="NCBIfam" id="TIGR00976">
    <property type="entry name" value="CocE_NonD"/>
    <property type="match status" value="1"/>
</dbReference>
<dbReference type="InterPro" id="IPR029058">
    <property type="entry name" value="AB_hydrolase_fold"/>
</dbReference>
<dbReference type="GeneID" id="89969158"/>
<accession>A0AAV9NVY8</accession>
<dbReference type="RefSeq" id="XP_064712424.1">
    <property type="nucleotide sequence ID" value="XM_064844564.1"/>
</dbReference>
<dbReference type="SUPFAM" id="SSF49785">
    <property type="entry name" value="Galactose-binding domain-like"/>
    <property type="match status" value="1"/>
</dbReference>
<sequence>MSVQVSNYVHNKNDNINGSSSKLVNIAFAATQVVPDVPLAAQGLVRKDQYTIRPDHYPGNGGQSPITSDPRHQQFMFRLLPEIGTRVLILCTTMVDCVWYAYKTRKGIKLNTNFATSNIKGAEGMRPNIFKGPNGLLLQKGVSPAEAGVAPPKYSLKVDGDLQVERDIAVTLRDGVKMYIDLIRPKDIVNVPVVLSWGPYGKHLDAGKEYSMIPDDSGKYGCGVDLAWLNTYTGFESADGLRWCKAGYACITVNPRGMWWSEGDFASCWGEREARDVCDVIEWAGTQPWSSGKVGMTGVSYLAIIQWWAASLQPKHLAAIQPCEGLTDPYRELIFHGGIPESEFVEEWQYERLKYSISNVEAMREMGMEHPLDDEYWASKRPDLSKIEVPAYIIASWADQGLHTRGTIDAFEAISSKHKHLEIHGRKKWAWYHNPTTFERLRAFFDQYVKGIGNETDSWPLVNWELRTGLNTGLDMTSSTWPLLNRTLVSFYLDATDGTLKRETPLNQGTARYLSTREGQSVVFEHVFDSQTDIVGSMGLKLYITTEEAEEADVFVALRKTDADGNLITFHFQNALSQGPVALGWLRSSHRALDSTRSTPDRPWHIHAKQEPLTPGLAVPIEVEIWPSATRFNAGERLQLVIRGSDIYTNNTRRVHQTNNMGWHAISTGPVKGSLLTFNVLESTSRS</sequence>